<reference evidence="1 2" key="1">
    <citation type="journal article" date="2011" name="J. Bacteriol.">
        <title>Genome sequence of 'Pedosphaera parvula' Ellin514, an aerobic Verrucomicrobial isolate from pasture soil.</title>
        <authorList>
            <person name="Kant R."/>
            <person name="van Passel M.W."/>
            <person name="Sangwan P."/>
            <person name="Palva A."/>
            <person name="Lucas S."/>
            <person name="Copeland A."/>
            <person name="Lapidus A."/>
            <person name="Glavina Del Rio T."/>
            <person name="Dalin E."/>
            <person name="Tice H."/>
            <person name="Bruce D."/>
            <person name="Goodwin L."/>
            <person name="Pitluck S."/>
            <person name="Chertkov O."/>
            <person name="Larimer F.W."/>
            <person name="Land M.L."/>
            <person name="Hauser L."/>
            <person name="Brettin T.S."/>
            <person name="Detter J.C."/>
            <person name="Han S."/>
            <person name="de Vos W.M."/>
            <person name="Janssen P.H."/>
            <person name="Smidt H."/>
        </authorList>
    </citation>
    <scope>NUCLEOTIDE SEQUENCE [LARGE SCALE GENOMIC DNA]</scope>
    <source>
        <strain evidence="1 2">Ellin514</strain>
    </source>
</reference>
<dbReference type="AlphaFoldDB" id="B9XLZ7"/>
<evidence type="ECO:0000313" key="2">
    <source>
        <dbReference type="Proteomes" id="UP000003688"/>
    </source>
</evidence>
<comment type="caution">
    <text evidence="1">The sequence shown here is derived from an EMBL/GenBank/DDBJ whole genome shotgun (WGS) entry which is preliminary data.</text>
</comment>
<evidence type="ECO:0000313" key="1">
    <source>
        <dbReference type="EMBL" id="EEF59125.1"/>
    </source>
</evidence>
<protein>
    <submittedName>
        <fullName evidence="1">Uncharacterized protein</fullName>
    </submittedName>
</protein>
<proteinExistence type="predicted"/>
<dbReference type="EMBL" id="ABOX02000032">
    <property type="protein sequence ID" value="EEF59125.1"/>
    <property type="molecule type" value="Genomic_DNA"/>
</dbReference>
<keyword evidence="2" id="KW-1185">Reference proteome</keyword>
<organism evidence="1 2">
    <name type="scientific">Pedosphaera parvula (strain Ellin514)</name>
    <dbReference type="NCBI Taxonomy" id="320771"/>
    <lineage>
        <taxon>Bacteria</taxon>
        <taxon>Pseudomonadati</taxon>
        <taxon>Verrucomicrobiota</taxon>
        <taxon>Pedosphaerae</taxon>
        <taxon>Pedosphaerales</taxon>
        <taxon>Pedosphaeraceae</taxon>
        <taxon>Pedosphaera</taxon>
    </lineage>
</organism>
<dbReference type="RefSeq" id="WP_007416836.1">
    <property type="nucleotide sequence ID" value="NZ_ABOX02000032.1"/>
</dbReference>
<dbReference type="STRING" id="320771.Cflav_PD1617"/>
<accession>B9XLZ7</accession>
<sequence length="101" mass="11362">MLNSQRRHLIAVEEHISKITPEWESFRVKHAGLQDVKLFAYTGGDGMFGANGTVATDEELAQLRKFMESTHPPRPVFVDTVSVVGPEILEFQRKNQPVNGK</sequence>
<dbReference type="Proteomes" id="UP000003688">
    <property type="component" value="Unassembled WGS sequence"/>
</dbReference>
<name>B9XLZ7_PEDPL</name>
<gene>
    <name evidence="1" type="ORF">Cflav_PD1617</name>
</gene>